<evidence type="ECO:0000313" key="7">
    <source>
        <dbReference type="Proteomes" id="UP001231941"/>
    </source>
</evidence>
<dbReference type="PANTHER" id="PTHR30363:SF51">
    <property type="entry name" value="HTH-TYPE TRANSCRIPTIONAL REPRESSOR GLCR"/>
    <property type="match status" value="1"/>
</dbReference>
<keyword evidence="2 6" id="KW-0238">DNA-binding</keyword>
<dbReference type="SMART" id="SM00420">
    <property type="entry name" value="HTH_DEOR"/>
    <property type="match status" value="1"/>
</dbReference>
<feature type="domain" description="HTH deoR-type" evidence="5">
    <location>
        <begin position="3"/>
        <end position="58"/>
    </location>
</feature>
<proteinExistence type="predicted"/>
<keyword evidence="1" id="KW-0805">Transcription regulation</keyword>
<dbReference type="SMART" id="SM01134">
    <property type="entry name" value="DeoRC"/>
    <property type="match status" value="1"/>
</dbReference>
<reference evidence="6 7" key="1">
    <citation type="submission" date="2023-08" db="EMBL/GenBank/DDBJ databases">
        <authorList>
            <person name="Park J.-S."/>
        </authorList>
    </citation>
    <scope>NUCLEOTIDE SEQUENCE [LARGE SCALE GENOMIC DNA]</scope>
    <source>
        <strain evidence="6 7">2205SS18-9</strain>
    </source>
</reference>
<dbReference type="PRINTS" id="PR00037">
    <property type="entry name" value="HTHLACR"/>
</dbReference>
<dbReference type="InterPro" id="IPR036388">
    <property type="entry name" value="WH-like_DNA-bd_sf"/>
</dbReference>
<dbReference type="InterPro" id="IPR036390">
    <property type="entry name" value="WH_DNA-bd_sf"/>
</dbReference>
<dbReference type="InterPro" id="IPR050313">
    <property type="entry name" value="Carb_Metab_HTH_regulators"/>
</dbReference>
<name>A0ABT9J589_9BACL</name>
<evidence type="ECO:0000256" key="3">
    <source>
        <dbReference type="ARBA" id="ARBA00023163"/>
    </source>
</evidence>
<dbReference type="EMBL" id="JAVAMP010000018">
    <property type="protein sequence ID" value="MDP5276770.1"/>
    <property type="molecule type" value="Genomic_DNA"/>
</dbReference>
<dbReference type="Gene3D" id="1.10.10.10">
    <property type="entry name" value="Winged helix-like DNA-binding domain superfamily/Winged helix DNA-binding domain"/>
    <property type="match status" value="1"/>
</dbReference>
<dbReference type="InterPro" id="IPR011991">
    <property type="entry name" value="ArsR-like_HTH"/>
</dbReference>
<dbReference type="PROSITE" id="PS50987">
    <property type="entry name" value="HTH_ARSR_2"/>
    <property type="match status" value="1"/>
</dbReference>
<dbReference type="Proteomes" id="UP001231941">
    <property type="component" value="Unassembled WGS sequence"/>
</dbReference>
<dbReference type="SUPFAM" id="SSF46785">
    <property type="entry name" value="Winged helix' DNA-binding domain"/>
    <property type="match status" value="1"/>
</dbReference>
<evidence type="ECO:0000256" key="1">
    <source>
        <dbReference type="ARBA" id="ARBA00023015"/>
    </source>
</evidence>
<dbReference type="PROSITE" id="PS51000">
    <property type="entry name" value="HTH_DEOR_2"/>
    <property type="match status" value="1"/>
</dbReference>
<keyword evidence="3" id="KW-0804">Transcription</keyword>
<dbReference type="SUPFAM" id="SSF100950">
    <property type="entry name" value="NagB/RpiA/CoA transferase-like"/>
    <property type="match status" value="1"/>
</dbReference>
<dbReference type="InterPro" id="IPR001845">
    <property type="entry name" value="HTH_ArsR_DNA-bd_dom"/>
</dbReference>
<accession>A0ABT9J589</accession>
<comment type="caution">
    <text evidence="6">The sequence shown here is derived from an EMBL/GenBank/DDBJ whole genome shotgun (WGS) entry which is preliminary data.</text>
</comment>
<dbReference type="InterPro" id="IPR001034">
    <property type="entry name" value="DeoR_HTH"/>
</dbReference>
<dbReference type="Pfam" id="PF08220">
    <property type="entry name" value="HTH_DeoR"/>
    <property type="match status" value="1"/>
</dbReference>
<dbReference type="InterPro" id="IPR014036">
    <property type="entry name" value="DeoR-like_C"/>
</dbReference>
<organism evidence="6 7">
    <name type="scientific">Chengkuizengella axinellae</name>
    <dbReference type="NCBI Taxonomy" id="3064388"/>
    <lineage>
        <taxon>Bacteria</taxon>
        <taxon>Bacillati</taxon>
        <taxon>Bacillota</taxon>
        <taxon>Bacilli</taxon>
        <taxon>Bacillales</taxon>
        <taxon>Paenibacillaceae</taxon>
        <taxon>Chengkuizengella</taxon>
    </lineage>
</organism>
<evidence type="ECO:0000259" key="4">
    <source>
        <dbReference type="PROSITE" id="PS50987"/>
    </source>
</evidence>
<gene>
    <name evidence="6" type="ORF">Q5Y73_22000</name>
</gene>
<dbReference type="RefSeq" id="WP_305994078.1">
    <property type="nucleotide sequence ID" value="NZ_JAVAMP010000018.1"/>
</dbReference>
<dbReference type="Pfam" id="PF00455">
    <property type="entry name" value="DeoRC"/>
    <property type="match status" value="1"/>
</dbReference>
<dbReference type="PANTHER" id="PTHR30363">
    <property type="entry name" value="HTH-TYPE TRANSCRIPTIONAL REGULATOR SRLR-RELATED"/>
    <property type="match status" value="1"/>
</dbReference>
<evidence type="ECO:0000256" key="2">
    <source>
        <dbReference type="ARBA" id="ARBA00023125"/>
    </source>
</evidence>
<feature type="domain" description="HTH arsR-type" evidence="4">
    <location>
        <begin position="1"/>
        <end position="95"/>
    </location>
</feature>
<dbReference type="InterPro" id="IPR037171">
    <property type="entry name" value="NagB/RpiA_transferase-like"/>
</dbReference>
<dbReference type="GO" id="GO:0003677">
    <property type="term" value="F:DNA binding"/>
    <property type="evidence" value="ECO:0007669"/>
    <property type="project" value="UniProtKB-KW"/>
</dbReference>
<protein>
    <submittedName>
        <fullName evidence="6">DeoR/GlpR family DNA-binding transcription regulator</fullName>
    </submittedName>
</protein>
<evidence type="ECO:0000259" key="5">
    <source>
        <dbReference type="PROSITE" id="PS51000"/>
    </source>
</evidence>
<dbReference type="CDD" id="cd00090">
    <property type="entry name" value="HTH_ARSR"/>
    <property type="match status" value="1"/>
</dbReference>
<keyword evidence="7" id="KW-1185">Reference proteome</keyword>
<evidence type="ECO:0000313" key="6">
    <source>
        <dbReference type="EMBL" id="MDP5276770.1"/>
    </source>
</evidence>
<sequence>MFSDERRQKILYLIKQNGRVLVKDLAADLNISVDSIRRDLSIMEDQGLLKRTHGGAISVPRVRNSAQAPSIRYGEGSITQNAIAKSAVSYIEENQTLFIGGAAVHYAMIKHLPNDISFTVVTNSIEVAYLLKNLSKVQTFIIGGSVKNSGNITDSIANEFVRQFTFDLCFTTAGGLSTKGLSTATPEVSVFNRTVFNHSKKIIALIEHFKVDIELFSHMCPIKGIDIIISDEETDMNYLETIKSQGVEVLVAKNI</sequence>